<dbReference type="InterPro" id="IPR008979">
    <property type="entry name" value="Galactose-bd-like_sf"/>
</dbReference>
<organism evidence="3 4">
    <name type="scientific">Pseudolycoriella hygida</name>
    <dbReference type="NCBI Taxonomy" id="35572"/>
    <lineage>
        <taxon>Eukaryota</taxon>
        <taxon>Metazoa</taxon>
        <taxon>Ecdysozoa</taxon>
        <taxon>Arthropoda</taxon>
        <taxon>Hexapoda</taxon>
        <taxon>Insecta</taxon>
        <taxon>Pterygota</taxon>
        <taxon>Neoptera</taxon>
        <taxon>Endopterygota</taxon>
        <taxon>Diptera</taxon>
        <taxon>Nematocera</taxon>
        <taxon>Sciaroidea</taxon>
        <taxon>Sciaridae</taxon>
        <taxon>Pseudolycoriella</taxon>
    </lineage>
</organism>
<dbReference type="PROSITE" id="PS51114">
    <property type="entry name" value="FBA"/>
    <property type="match status" value="1"/>
</dbReference>
<dbReference type="SMART" id="SM00256">
    <property type="entry name" value="FBOX"/>
    <property type="match status" value="1"/>
</dbReference>
<feature type="domain" description="FBA" evidence="2">
    <location>
        <begin position="81"/>
        <end position="272"/>
    </location>
</feature>
<sequence>MSIADWNGFELSGIILPDLALENILASVQVNEILKLREVCQVWRDIIQRRTFWKIVCERNGIDWKSIPSRIKEHKRSWIVFYAVCNERIFQRNFIRNHSGHSQFDYWQKLQDGADRIIVESPPIGIDPVPTDAEFMGENDSAFVYSYDWGVLQQKLNLKDVGLTKEIMRTIMPFQFTATQMIGTRFDCGGCFCVVLCLLDKNGTALSFNMFDTIIPPGENWMQTTCALNVIDEFQRFDDIESLAILICGKDTQYWAGNYGIKCTRISVKLKCLSQEEVLRITPHVNYVSHPQNAHIFIGNFWRSILPNRSVGRCPYSRAPRH</sequence>
<dbReference type="GO" id="GO:0019005">
    <property type="term" value="C:SCF ubiquitin ligase complex"/>
    <property type="evidence" value="ECO:0007669"/>
    <property type="project" value="TreeGrafter"/>
</dbReference>
<accession>A0A9Q0MK72</accession>
<dbReference type="InterPro" id="IPR039752">
    <property type="entry name" value="F-box_only"/>
</dbReference>
<dbReference type="OrthoDB" id="1107553at2759"/>
<reference evidence="3" key="1">
    <citation type="submission" date="2022-07" db="EMBL/GenBank/DDBJ databases">
        <authorList>
            <person name="Trinca V."/>
            <person name="Uliana J.V.C."/>
            <person name="Torres T.T."/>
            <person name="Ward R.J."/>
            <person name="Monesi N."/>
        </authorList>
    </citation>
    <scope>NUCLEOTIDE SEQUENCE</scope>
    <source>
        <strain evidence="3">HSMRA1968</strain>
        <tissue evidence="3">Whole embryos</tissue>
    </source>
</reference>
<proteinExistence type="predicted"/>
<dbReference type="Proteomes" id="UP001151699">
    <property type="component" value="Unassembled WGS sequence"/>
</dbReference>
<dbReference type="PANTHER" id="PTHR12125">
    <property type="entry name" value="F-BOX ONLY PROTEIN 6-LIKE PROTEIN"/>
    <property type="match status" value="1"/>
</dbReference>
<dbReference type="Gene3D" id="2.60.120.260">
    <property type="entry name" value="Galactose-binding domain-like"/>
    <property type="match status" value="1"/>
</dbReference>
<feature type="domain" description="F-box" evidence="1">
    <location>
        <begin position="10"/>
        <end position="56"/>
    </location>
</feature>
<comment type="caution">
    <text evidence="3">The sequence shown here is derived from an EMBL/GenBank/DDBJ whole genome shotgun (WGS) entry which is preliminary data.</text>
</comment>
<dbReference type="SUPFAM" id="SSF49785">
    <property type="entry name" value="Galactose-binding domain-like"/>
    <property type="match status" value="1"/>
</dbReference>
<dbReference type="PROSITE" id="PS50181">
    <property type="entry name" value="FBOX"/>
    <property type="match status" value="1"/>
</dbReference>
<dbReference type="GO" id="GO:0031146">
    <property type="term" value="P:SCF-dependent proteasomal ubiquitin-dependent protein catabolic process"/>
    <property type="evidence" value="ECO:0007669"/>
    <property type="project" value="TreeGrafter"/>
</dbReference>
<dbReference type="GO" id="GO:0036503">
    <property type="term" value="P:ERAD pathway"/>
    <property type="evidence" value="ECO:0007669"/>
    <property type="project" value="TreeGrafter"/>
</dbReference>
<dbReference type="GO" id="GO:0006516">
    <property type="term" value="P:glycoprotein catabolic process"/>
    <property type="evidence" value="ECO:0007669"/>
    <property type="project" value="TreeGrafter"/>
</dbReference>
<protein>
    <submittedName>
        <fullName evidence="3">F-box only protein 6</fullName>
    </submittedName>
</protein>
<evidence type="ECO:0000313" key="3">
    <source>
        <dbReference type="EMBL" id="KAJ6632733.1"/>
    </source>
</evidence>
<evidence type="ECO:0000313" key="4">
    <source>
        <dbReference type="Proteomes" id="UP001151699"/>
    </source>
</evidence>
<dbReference type="Pfam" id="PF00646">
    <property type="entry name" value="F-box"/>
    <property type="match status" value="1"/>
</dbReference>
<dbReference type="Gene3D" id="1.20.1280.50">
    <property type="match status" value="1"/>
</dbReference>
<gene>
    <name evidence="3" type="primary">FBXO6</name>
    <name evidence="3" type="ORF">Bhyg_15622</name>
</gene>
<dbReference type="InterPro" id="IPR001810">
    <property type="entry name" value="F-box_dom"/>
</dbReference>
<dbReference type="Pfam" id="PF04300">
    <property type="entry name" value="FBA"/>
    <property type="match status" value="1"/>
</dbReference>
<evidence type="ECO:0000259" key="2">
    <source>
        <dbReference type="PROSITE" id="PS51114"/>
    </source>
</evidence>
<name>A0A9Q0MK72_9DIPT</name>
<dbReference type="InterPro" id="IPR007397">
    <property type="entry name" value="F-box-assoc_dom"/>
</dbReference>
<dbReference type="GO" id="GO:0005737">
    <property type="term" value="C:cytoplasm"/>
    <property type="evidence" value="ECO:0007669"/>
    <property type="project" value="UniProtKB-ARBA"/>
</dbReference>
<keyword evidence="4" id="KW-1185">Reference proteome</keyword>
<dbReference type="AlphaFoldDB" id="A0A9Q0MK72"/>
<dbReference type="SUPFAM" id="SSF81383">
    <property type="entry name" value="F-box domain"/>
    <property type="match status" value="1"/>
</dbReference>
<dbReference type="GO" id="GO:0061630">
    <property type="term" value="F:ubiquitin protein ligase activity"/>
    <property type="evidence" value="ECO:0007669"/>
    <property type="project" value="TreeGrafter"/>
</dbReference>
<dbReference type="SMART" id="SM01198">
    <property type="entry name" value="FBA"/>
    <property type="match status" value="1"/>
</dbReference>
<dbReference type="EMBL" id="WJQU01002546">
    <property type="protein sequence ID" value="KAJ6632733.1"/>
    <property type="molecule type" value="Genomic_DNA"/>
</dbReference>
<evidence type="ECO:0000259" key="1">
    <source>
        <dbReference type="PROSITE" id="PS50181"/>
    </source>
</evidence>
<dbReference type="PANTHER" id="PTHR12125:SF5">
    <property type="entry name" value="F-BOX DOMAIN-CONTAINING PROTEIN"/>
    <property type="match status" value="1"/>
</dbReference>
<dbReference type="InterPro" id="IPR036047">
    <property type="entry name" value="F-box-like_dom_sf"/>
</dbReference>